<evidence type="ECO:0000313" key="1">
    <source>
        <dbReference type="EMBL" id="MFD1642753.1"/>
    </source>
</evidence>
<dbReference type="EMBL" id="JBHUDM010000003">
    <property type="protein sequence ID" value="MFD1642753.1"/>
    <property type="molecule type" value="Genomic_DNA"/>
</dbReference>
<dbReference type="AlphaFoldDB" id="A0ABD6DAY1"/>
<dbReference type="Proteomes" id="UP001597052">
    <property type="component" value="Unassembled WGS sequence"/>
</dbReference>
<dbReference type="NCBIfam" id="NF038353">
    <property type="entry name" value="FxLYD_dom"/>
    <property type="match status" value="1"/>
</dbReference>
<proteinExistence type="predicted"/>
<dbReference type="RefSeq" id="WP_256396151.1">
    <property type="nucleotide sequence ID" value="NZ_JANHDJ010000003.1"/>
</dbReference>
<organism evidence="1 2">
    <name type="scientific">Halohasta litorea</name>
    <dbReference type="NCBI Taxonomy" id="869891"/>
    <lineage>
        <taxon>Archaea</taxon>
        <taxon>Methanobacteriati</taxon>
        <taxon>Methanobacteriota</taxon>
        <taxon>Stenosarchaea group</taxon>
        <taxon>Halobacteria</taxon>
        <taxon>Halobacteriales</taxon>
        <taxon>Haloferacaceae</taxon>
        <taxon>Halohasta</taxon>
    </lineage>
</organism>
<dbReference type="PROSITE" id="PS51257">
    <property type="entry name" value="PROKAR_LIPOPROTEIN"/>
    <property type="match status" value="1"/>
</dbReference>
<keyword evidence="2" id="KW-1185">Reference proteome</keyword>
<name>A0ABD6DAY1_9EURY</name>
<evidence type="ECO:0000313" key="2">
    <source>
        <dbReference type="Proteomes" id="UP001597052"/>
    </source>
</evidence>
<accession>A0ABD6DAY1</accession>
<reference evidence="1 2" key="1">
    <citation type="journal article" date="2019" name="Int. J. Syst. Evol. Microbiol.">
        <title>The Global Catalogue of Microorganisms (GCM) 10K type strain sequencing project: providing services to taxonomists for standard genome sequencing and annotation.</title>
        <authorList>
            <consortium name="The Broad Institute Genomics Platform"/>
            <consortium name="The Broad Institute Genome Sequencing Center for Infectious Disease"/>
            <person name="Wu L."/>
            <person name="Ma J."/>
        </authorList>
    </citation>
    <scope>NUCLEOTIDE SEQUENCE [LARGE SCALE GENOMIC DNA]</scope>
    <source>
        <strain evidence="1 2">CGMCC 1.10593</strain>
    </source>
</reference>
<comment type="caution">
    <text evidence="1">The sequence shown here is derived from an EMBL/GenBank/DDBJ whole genome shotgun (WGS) entry which is preliminary data.</text>
</comment>
<protein>
    <submittedName>
        <fullName evidence="1">FxLYD domain-containing protein</fullName>
    </submittedName>
</protein>
<dbReference type="InterPro" id="IPR047676">
    <property type="entry name" value="FxLYD_dom"/>
</dbReference>
<gene>
    <name evidence="1" type="ORF">ACFSBW_12795</name>
</gene>
<sequence>MVRRPSRRQLLGGVGSVLTVGLTGCTDGSGGPDYEREAVELPAAAEPRTTAELSVATQQATTEPNDAVAPTSAVDLTDHAFVFESGYLGATVQGTVVNRAGSRIDSCEVRVRVYNGDDQLLGRYLDRVGGLDSGRSWRFTVIVLEAPGDIAYYDITALGTPG</sequence>